<proteinExistence type="predicted"/>
<feature type="compositionally biased region" description="Acidic residues" evidence="3">
    <location>
        <begin position="197"/>
        <end position="212"/>
    </location>
</feature>
<sequence length="1357" mass="149603">MPFSAVGSPGVPTFRVHVTVVLPHTSKPTGRRRAAAAATIDAIDRSDDLSRPVASEESIRVDRLFAGGRGPHLRRKIKGTRNPARERGTSPFYRLTPPDTARFIRASAGGPSAASAQQLAITLVPVLVGMRNHHGSRSGWLVSGVMVTNSELSRAGAWNPRRLQNMILTIGPGTPASCILPSAECNSNSSSEGSFSDSEDSENSEENDGDSSPEDRSEGQEGVVVLDEPSTDGYRFDSNRGRLVAGEATAATATTDTVAENETAAQAGTTRRIDARVTPSAITGQQGHSSDDEGENIGPSGRTDWERRQETVRNALMGNESEEEEDDDDNSSSSRPLFNIERVEQYLSHIESIQRRRERGLSFSSPARDRGTFNPEANMFEREVARSMKHGGCINTGEIVMFFFVRSARACFNTLASATPVSWLDSGWRISSQGATSYSANGSGGSPYSSPPKKEDSHGGLVSFNSSTEYASQCMTSGDDHLVKFWDVSQSMGSTSPIPGGSSTTTPFSSSKMPLKPAPELVETWKSHNGGCSSSYVGSHRRYMPGVVHPLITISSGHRGNVFHCTPVPNSPGKVATCAADGQLRLADVERHSMLSSNGRGRSDSIASALSHPEASTIVMDLDSFESDSSGFSRTMCFSHCFFDGNVGLVCSERGLLHFDLRLSARNQRRASLVPELSRTCKACYPWQTGGESAYVFAGGTTSTVGLYDLRMLGDTRSQVVQTYRPRALRSKQAAVSGIDLSKDKREIIVSYEADHIYRFPCFPEAPAFGPSLEDINECSKDKPLSELAAYGGHLNRLTFLKSAKFAGPRDEFICTGSDSGHCWIYEKRSGAVASFIKSDNSTANGILPHPELPFFLTYGIDSTAKLWRATQPVDLNVDDTDLGRFRYSQKVKYEKSIVTEKWKKARKGKEVDLEDDDLSFFPDETSTDDNDDEDHFLGIFVRSRFSSEPPYIGNDLMELCSQLEKNYFTCARYGGMGDDEPVRSGLAGFRRRVALIKLRNQADRLGLHFNSKIPWLLKAKDHFEEEIDNGMDDLISYGCLADLVPDRPSSWIPFDDLMASPPSRSGMRFNKAYDLYHHDIITDYSVPPSHRGMITNQMQSTTVFDELDAEAAKQPNTLQANEDLVNTNEDEGRSMRAWDVLYQTVALLKDAGNAALKASLPHLAARRYDKAITYCAIAYLRFPMGNAVFLAEHQYMLSRNGGYEVRWTALVKTLISTRLNLSMCLLRDEIFDPKGAAFQAEQALDELRPFVDDKGVVLTGSKKLTKKRVDEPIRTYTEAKALQAKAYFRLGSAKLLLKEYDEAVLSFEGCIKSTGEAGMPADANTLRKLNDARRRYLEKKERHRKKFKLAFREQSR</sequence>
<protein>
    <submittedName>
        <fullName evidence="4">Uncharacterized protein</fullName>
    </submittedName>
</protein>
<dbReference type="SMART" id="SM00320">
    <property type="entry name" value="WD40"/>
    <property type="match status" value="4"/>
</dbReference>
<dbReference type="Gene3D" id="2.130.10.10">
    <property type="entry name" value="YVTN repeat-like/Quinoprotein amine dehydrogenase"/>
    <property type="match status" value="1"/>
</dbReference>
<feature type="compositionally biased region" description="Acidic residues" evidence="3">
    <location>
        <begin position="320"/>
        <end position="330"/>
    </location>
</feature>
<gene>
    <name evidence="4" type="ORF">THAOC_09949</name>
</gene>
<feature type="compositionally biased region" description="Low complexity" evidence="3">
    <location>
        <begin position="493"/>
        <end position="511"/>
    </location>
</feature>
<dbReference type="InterPro" id="IPR015943">
    <property type="entry name" value="WD40/YVTN_repeat-like_dom_sf"/>
</dbReference>
<feature type="compositionally biased region" description="Low complexity" evidence="3">
    <location>
        <begin position="245"/>
        <end position="265"/>
    </location>
</feature>
<feature type="region of interest" description="Disordered" evidence="3">
    <location>
        <begin position="493"/>
        <end position="515"/>
    </location>
</feature>
<dbReference type="OMA" id="CINTACW"/>
<evidence type="ECO:0000256" key="3">
    <source>
        <dbReference type="SAM" id="MobiDB-lite"/>
    </source>
</evidence>
<dbReference type="GO" id="GO:0005737">
    <property type="term" value="C:cytoplasm"/>
    <property type="evidence" value="ECO:0007669"/>
    <property type="project" value="TreeGrafter"/>
</dbReference>
<evidence type="ECO:0000313" key="4">
    <source>
        <dbReference type="EMBL" id="EJK68838.1"/>
    </source>
</evidence>
<dbReference type="Gene3D" id="1.25.40.10">
    <property type="entry name" value="Tetratricopeptide repeat domain"/>
    <property type="match status" value="1"/>
</dbReference>
<dbReference type="PANTHER" id="PTHR15574">
    <property type="entry name" value="WD REPEAT DOMAIN-CONTAINING FAMILY"/>
    <property type="match status" value="1"/>
</dbReference>
<dbReference type="eggNOG" id="KOG1334">
    <property type="taxonomic scope" value="Eukaryota"/>
</dbReference>
<dbReference type="Proteomes" id="UP000266841">
    <property type="component" value="Unassembled WGS sequence"/>
</dbReference>
<dbReference type="SUPFAM" id="SSF50978">
    <property type="entry name" value="WD40 repeat-like"/>
    <property type="match status" value="1"/>
</dbReference>
<feature type="region of interest" description="Disordered" evidence="3">
    <location>
        <begin position="181"/>
        <end position="338"/>
    </location>
</feature>
<reference evidence="4 5" key="1">
    <citation type="journal article" date="2012" name="Genome Biol.">
        <title>Genome and low-iron response of an oceanic diatom adapted to chronic iron limitation.</title>
        <authorList>
            <person name="Lommer M."/>
            <person name="Specht M."/>
            <person name="Roy A.S."/>
            <person name="Kraemer L."/>
            <person name="Andreson R."/>
            <person name="Gutowska M.A."/>
            <person name="Wolf J."/>
            <person name="Bergner S.V."/>
            <person name="Schilhabel M.B."/>
            <person name="Klostermeier U.C."/>
            <person name="Beiko R.G."/>
            <person name="Rosenstiel P."/>
            <person name="Hippler M."/>
            <person name="Laroche J."/>
        </authorList>
    </citation>
    <scope>NUCLEOTIDE SEQUENCE [LARGE SCALE GENOMIC DNA]</scope>
    <source>
        <strain evidence="4 5">CCMP1005</strain>
    </source>
</reference>
<comment type="caution">
    <text evidence="4">The sequence shown here is derived from an EMBL/GenBank/DDBJ whole genome shotgun (WGS) entry which is preliminary data.</text>
</comment>
<dbReference type="GO" id="GO:0080008">
    <property type="term" value="C:Cul4-RING E3 ubiquitin ligase complex"/>
    <property type="evidence" value="ECO:0007669"/>
    <property type="project" value="TreeGrafter"/>
</dbReference>
<feature type="compositionally biased region" description="Low complexity" evidence="3">
    <location>
        <begin position="186"/>
        <end position="196"/>
    </location>
</feature>
<keyword evidence="1" id="KW-0853">WD repeat</keyword>
<dbReference type="InterPro" id="IPR011990">
    <property type="entry name" value="TPR-like_helical_dom_sf"/>
</dbReference>
<keyword evidence="2" id="KW-0677">Repeat</keyword>
<dbReference type="InterPro" id="IPR036322">
    <property type="entry name" value="WD40_repeat_dom_sf"/>
</dbReference>
<feature type="region of interest" description="Disordered" evidence="3">
    <location>
        <begin position="355"/>
        <end position="374"/>
    </location>
</feature>
<evidence type="ECO:0000313" key="5">
    <source>
        <dbReference type="Proteomes" id="UP000266841"/>
    </source>
</evidence>
<organism evidence="4 5">
    <name type="scientific">Thalassiosira oceanica</name>
    <name type="common">Marine diatom</name>
    <dbReference type="NCBI Taxonomy" id="159749"/>
    <lineage>
        <taxon>Eukaryota</taxon>
        <taxon>Sar</taxon>
        <taxon>Stramenopiles</taxon>
        <taxon>Ochrophyta</taxon>
        <taxon>Bacillariophyta</taxon>
        <taxon>Coscinodiscophyceae</taxon>
        <taxon>Thalassiosirophycidae</taxon>
        <taxon>Thalassiosirales</taxon>
        <taxon>Thalassiosiraceae</taxon>
        <taxon>Thalassiosira</taxon>
    </lineage>
</organism>
<dbReference type="SUPFAM" id="SSF48452">
    <property type="entry name" value="TPR-like"/>
    <property type="match status" value="1"/>
</dbReference>
<dbReference type="OrthoDB" id="4869960at2759"/>
<name>K0SRE1_THAOC</name>
<evidence type="ECO:0000256" key="2">
    <source>
        <dbReference type="ARBA" id="ARBA00022737"/>
    </source>
</evidence>
<evidence type="ECO:0000256" key="1">
    <source>
        <dbReference type="ARBA" id="ARBA00022574"/>
    </source>
</evidence>
<dbReference type="PANTHER" id="PTHR15574:SF21">
    <property type="entry name" value="DDB1- AND CUL4-ASSOCIATED FACTOR 8"/>
    <property type="match status" value="1"/>
</dbReference>
<dbReference type="InterPro" id="IPR045151">
    <property type="entry name" value="DCAF8"/>
</dbReference>
<keyword evidence="5" id="KW-1185">Reference proteome</keyword>
<accession>K0SRE1</accession>
<dbReference type="EMBL" id="AGNL01010797">
    <property type="protein sequence ID" value="EJK68838.1"/>
    <property type="molecule type" value="Genomic_DNA"/>
</dbReference>
<dbReference type="InterPro" id="IPR001680">
    <property type="entry name" value="WD40_rpt"/>
</dbReference>
<feature type="region of interest" description="Disordered" evidence="3">
    <location>
        <begin position="435"/>
        <end position="462"/>
    </location>
</feature>